<dbReference type="EMBL" id="LJOW01000153">
    <property type="protein sequence ID" value="OBQ41251.1"/>
    <property type="molecule type" value="Genomic_DNA"/>
</dbReference>
<reference evidence="2 3" key="1">
    <citation type="submission" date="2015-09" db="EMBL/GenBank/DDBJ databases">
        <title>Aphanizomenon flos-aquae WA102.</title>
        <authorList>
            <person name="Driscoll C."/>
        </authorList>
    </citation>
    <scope>NUCLEOTIDE SEQUENCE [LARGE SCALE GENOMIC DNA]</scope>
    <source>
        <strain evidence="2">WA102</strain>
    </source>
</reference>
<evidence type="ECO:0000313" key="2">
    <source>
        <dbReference type="EMBL" id="OBQ41251.1"/>
    </source>
</evidence>
<evidence type="ECO:0000259" key="1">
    <source>
        <dbReference type="Pfam" id="PF21882"/>
    </source>
</evidence>
<dbReference type="AlphaFoldDB" id="A0A1B7WVW6"/>
<name>A0A1B7WVW6_APHFL</name>
<dbReference type="Pfam" id="PF21882">
    <property type="entry name" value="Gp53-like_C"/>
    <property type="match status" value="1"/>
</dbReference>
<feature type="domain" description="Putative tail fiber protein gp53-like C-terminal" evidence="1">
    <location>
        <begin position="178"/>
        <end position="258"/>
    </location>
</feature>
<dbReference type="Gene3D" id="2.60.40.3940">
    <property type="match status" value="1"/>
</dbReference>
<evidence type="ECO:0000313" key="3">
    <source>
        <dbReference type="Proteomes" id="UP000092093"/>
    </source>
</evidence>
<sequence length="258" mass="26351">MSDYTKSTNFATKDALPSGDPLKIVKGTEIDTEFNNIATAVATKADLVSPTFTGTPLAPTASAGTNNTQLATTAYADAAIVAERTATTTLTNKSLTSPTLTGTPVAPTAAVNTNDTQVATTAYVVAQIADDAPTKTGTGASGTWGINVTGNSATVTNGVYTTNFTGSNQSLGTSGYQKLPGGLIMQWGNTGSMSGGQNLTVTYPIAFPNAVFNVQTTVIVSTDTNEIAHVYSVGTSTFVVANSNPGSITGVYWLAFGY</sequence>
<protein>
    <recommendedName>
        <fullName evidence="1">Putative tail fiber protein gp53-like C-terminal domain-containing protein</fullName>
    </recommendedName>
</protein>
<accession>A0A1B7WVW6</accession>
<proteinExistence type="predicted"/>
<dbReference type="Proteomes" id="UP000092093">
    <property type="component" value="Unassembled WGS sequence"/>
</dbReference>
<dbReference type="InterPro" id="IPR054075">
    <property type="entry name" value="Gp53-like_C"/>
</dbReference>
<organism evidence="2 3">
    <name type="scientific">Aphanizomenon flos-aquae WA102</name>
    <dbReference type="NCBI Taxonomy" id="1710896"/>
    <lineage>
        <taxon>Bacteria</taxon>
        <taxon>Bacillati</taxon>
        <taxon>Cyanobacteriota</taxon>
        <taxon>Cyanophyceae</taxon>
        <taxon>Nostocales</taxon>
        <taxon>Aphanizomenonaceae</taxon>
        <taxon>Aphanizomenon</taxon>
    </lineage>
</organism>
<comment type="caution">
    <text evidence="2">The sequence shown here is derived from an EMBL/GenBank/DDBJ whole genome shotgun (WGS) entry which is preliminary data.</text>
</comment>
<gene>
    <name evidence="2" type="ORF">AN484_21355</name>
</gene>